<protein>
    <submittedName>
        <fullName evidence="1">Uncharacterized protein</fullName>
    </submittedName>
</protein>
<proteinExistence type="predicted"/>
<sequence length="41" mass="4561">MYSGKTGAEVEEFVKAKKVDGLESDIFASQCIQFNTCQRDS</sequence>
<dbReference type="EMBL" id="BBMN01000001">
    <property type="protein sequence ID" value="GAL02835.1"/>
    <property type="molecule type" value="Genomic_DNA"/>
</dbReference>
<comment type="caution">
    <text evidence="1">The sequence shown here is derived from an EMBL/GenBank/DDBJ whole genome shotgun (WGS) entry which is preliminary data.</text>
</comment>
<reference evidence="1 2" key="1">
    <citation type="journal article" date="2014" name="Genome Announc.">
        <title>Draft Genome Sequences of Two Vibrionaceae Species, Vibrio ponticus C121 and Photobacterium aphoticum C119, Isolated as Coral Reef Microbiota.</title>
        <authorList>
            <person name="Al-saari N."/>
            <person name="Meirelles P.M."/>
            <person name="Mino S."/>
            <person name="Suda W."/>
            <person name="Oshima K."/>
            <person name="Hattori M."/>
            <person name="Ohkuma M."/>
            <person name="Thompson F.L."/>
            <person name="Gomez-Gil B."/>
            <person name="Sawabe T."/>
            <person name="Sawabe T."/>
        </authorList>
    </citation>
    <scope>NUCLEOTIDE SEQUENCE [LARGE SCALE GENOMIC DNA]</scope>
    <source>
        <strain evidence="1 2">JCM 19237</strain>
    </source>
</reference>
<organism evidence="1 2">
    <name type="scientific">Photobacterium aphoticum</name>
    <dbReference type="NCBI Taxonomy" id="754436"/>
    <lineage>
        <taxon>Bacteria</taxon>
        <taxon>Pseudomonadati</taxon>
        <taxon>Pseudomonadota</taxon>
        <taxon>Gammaproteobacteria</taxon>
        <taxon>Vibrionales</taxon>
        <taxon>Vibrionaceae</taxon>
        <taxon>Photobacterium</taxon>
    </lineage>
</organism>
<dbReference type="STRING" id="754436.JCM19237_5728"/>
<evidence type="ECO:0000313" key="2">
    <source>
        <dbReference type="Proteomes" id="UP000029227"/>
    </source>
</evidence>
<accession>A0A090QI62</accession>
<evidence type="ECO:0000313" key="1">
    <source>
        <dbReference type="EMBL" id="GAL02835.1"/>
    </source>
</evidence>
<name>A0A090QI62_9GAMM</name>
<dbReference type="AlphaFoldDB" id="A0A090QI62"/>
<gene>
    <name evidence="1" type="ORF">JCM19237_5728</name>
</gene>
<dbReference type="Proteomes" id="UP000029227">
    <property type="component" value="Unassembled WGS sequence"/>
</dbReference>